<evidence type="ECO:0000313" key="2">
    <source>
        <dbReference type="EMBL" id="KAL3763994.1"/>
    </source>
</evidence>
<dbReference type="AlphaFoldDB" id="A0ABD3MM90"/>
<protein>
    <submittedName>
        <fullName evidence="2">Uncharacterized protein</fullName>
    </submittedName>
</protein>
<sequence length="64" mass="7302">MISIRSSLESNSFDESSPFSPVVFFPKDEKGLLNLEKRNMYGDKKANQPLQSRKLILLQLSSNK</sequence>
<gene>
    <name evidence="2" type="ORF">ACHAW5_007613</name>
</gene>
<organism evidence="2 3">
    <name type="scientific">Stephanodiscus triporus</name>
    <dbReference type="NCBI Taxonomy" id="2934178"/>
    <lineage>
        <taxon>Eukaryota</taxon>
        <taxon>Sar</taxon>
        <taxon>Stramenopiles</taxon>
        <taxon>Ochrophyta</taxon>
        <taxon>Bacillariophyta</taxon>
        <taxon>Coscinodiscophyceae</taxon>
        <taxon>Thalassiosirophycidae</taxon>
        <taxon>Stephanodiscales</taxon>
        <taxon>Stephanodiscaceae</taxon>
        <taxon>Stephanodiscus</taxon>
    </lineage>
</organism>
<feature type="compositionally biased region" description="Low complexity" evidence="1">
    <location>
        <begin position="1"/>
        <end position="17"/>
    </location>
</feature>
<dbReference type="EMBL" id="JALLAZ020001786">
    <property type="protein sequence ID" value="KAL3763994.1"/>
    <property type="molecule type" value="Genomic_DNA"/>
</dbReference>
<keyword evidence="3" id="KW-1185">Reference proteome</keyword>
<proteinExistence type="predicted"/>
<feature type="region of interest" description="Disordered" evidence="1">
    <location>
        <begin position="1"/>
        <end position="20"/>
    </location>
</feature>
<dbReference type="Proteomes" id="UP001530315">
    <property type="component" value="Unassembled WGS sequence"/>
</dbReference>
<reference evidence="2 3" key="1">
    <citation type="submission" date="2024-10" db="EMBL/GenBank/DDBJ databases">
        <title>Updated reference genomes for cyclostephanoid diatoms.</title>
        <authorList>
            <person name="Roberts W.R."/>
            <person name="Alverson A.J."/>
        </authorList>
    </citation>
    <scope>NUCLEOTIDE SEQUENCE [LARGE SCALE GENOMIC DNA]</scope>
    <source>
        <strain evidence="2 3">AJA276-08</strain>
    </source>
</reference>
<evidence type="ECO:0000313" key="3">
    <source>
        <dbReference type="Proteomes" id="UP001530315"/>
    </source>
</evidence>
<name>A0ABD3MM90_9STRA</name>
<accession>A0ABD3MM90</accession>
<evidence type="ECO:0000256" key="1">
    <source>
        <dbReference type="SAM" id="MobiDB-lite"/>
    </source>
</evidence>
<comment type="caution">
    <text evidence="2">The sequence shown here is derived from an EMBL/GenBank/DDBJ whole genome shotgun (WGS) entry which is preliminary data.</text>
</comment>